<comment type="similarity">
    <text evidence="1">Belongs to the SUI1 family.</text>
</comment>
<dbReference type="AlphaFoldDB" id="E4X9H3"/>
<accession>E4X9H3</accession>
<dbReference type="InterPro" id="IPR036877">
    <property type="entry name" value="SUI1_dom_sf"/>
</dbReference>
<evidence type="ECO:0000256" key="2">
    <source>
        <dbReference type="ARBA" id="ARBA00022540"/>
    </source>
</evidence>
<proteinExistence type="inferred from homology"/>
<dbReference type="InParanoid" id="E4X9H3"/>
<evidence type="ECO:0000313" key="5">
    <source>
        <dbReference type="EMBL" id="CBY19102.1"/>
    </source>
</evidence>
<dbReference type="SUPFAM" id="SSF55159">
    <property type="entry name" value="eIF1-like"/>
    <property type="match status" value="1"/>
</dbReference>
<dbReference type="InterPro" id="IPR005874">
    <property type="entry name" value="SUI1_euk"/>
</dbReference>
<dbReference type="InterPro" id="IPR001950">
    <property type="entry name" value="SUI1"/>
</dbReference>
<evidence type="ECO:0000313" key="6">
    <source>
        <dbReference type="Proteomes" id="UP000001307"/>
    </source>
</evidence>
<dbReference type="Pfam" id="PF01253">
    <property type="entry name" value="SUI1"/>
    <property type="match status" value="1"/>
</dbReference>
<dbReference type="PIRSF" id="PIRSF004499">
    <property type="entry name" value="SUI1_euk"/>
    <property type="match status" value="1"/>
</dbReference>
<dbReference type="Gene3D" id="3.30.780.10">
    <property type="entry name" value="SUI1-like domain"/>
    <property type="match status" value="1"/>
</dbReference>
<evidence type="ECO:0000256" key="1">
    <source>
        <dbReference type="ARBA" id="ARBA00005422"/>
    </source>
</evidence>
<sequence length="111" mass="12837">MTSRVVFDKNIDAFDEAQHDDKCPQKEMVHIRIQQRNGRKTLTTVQGLSDEYDLKKIIKVCKRHFACNGTVVDHAEWGEVIQFQGDQRANIQRFLLGVKLARAEQIKVHGF</sequence>
<dbReference type="NCBIfam" id="TIGR01160">
    <property type="entry name" value="SUI1_MOF2"/>
    <property type="match status" value="1"/>
</dbReference>
<keyword evidence="6" id="KW-1185">Reference proteome</keyword>
<keyword evidence="2" id="KW-0396">Initiation factor</keyword>
<dbReference type="PROSITE" id="PS50296">
    <property type="entry name" value="SUI1"/>
    <property type="match status" value="1"/>
</dbReference>
<organism evidence="5 6">
    <name type="scientific">Oikopleura dioica</name>
    <name type="common">Tunicate</name>
    <dbReference type="NCBI Taxonomy" id="34765"/>
    <lineage>
        <taxon>Eukaryota</taxon>
        <taxon>Metazoa</taxon>
        <taxon>Chordata</taxon>
        <taxon>Tunicata</taxon>
        <taxon>Appendicularia</taxon>
        <taxon>Copelata</taxon>
        <taxon>Oikopleuridae</taxon>
        <taxon>Oikopleura</taxon>
    </lineage>
</organism>
<name>E4X9H3_OIKDI</name>
<dbReference type="EMBL" id="FN653030">
    <property type="protein sequence ID" value="CBY19102.1"/>
    <property type="molecule type" value="Genomic_DNA"/>
</dbReference>
<dbReference type="FunCoup" id="E4X9H3">
    <property type="interactions" value="625"/>
</dbReference>
<keyword evidence="3" id="KW-0648">Protein biosynthesis</keyword>
<dbReference type="GO" id="GO:0003743">
    <property type="term" value="F:translation initiation factor activity"/>
    <property type="evidence" value="ECO:0007669"/>
    <property type="project" value="UniProtKB-KW"/>
</dbReference>
<gene>
    <name evidence="5" type="ORF">GSOID_T00004525001</name>
</gene>
<dbReference type="Proteomes" id="UP000001307">
    <property type="component" value="Unassembled WGS sequence"/>
</dbReference>
<protein>
    <recommendedName>
        <fullName evidence="4">SUI1 domain-containing protein</fullName>
    </recommendedName>
</protein>
<dbReference type="PANTHER" id="PTHR10388">
    <property type="entry name" value="EUKARYOTIC TRANSLATION INITIATION FACTOR SUI1"/>
    <property type="match status" value="1"/>
</dbReference>
<feature type="domain" description="SUI1" evidence="4">
    <location>
        <begin position="29"/>
        <end position="99"/>
    </location>
</feature>
<dbReference type="OrthoDB" id="10248435at2759"/>
<reference evidence="5 6" key="1">
    <citation type="journal article" date="2010" name="Science">
        <title>Plasticity of animal genome architecture unmasked by rapid evolution of a pelagic tunicate.</title>
        <authorList>
            <person name="Denoeud F."/>
            <person name="Henriet S."/>
            <person name="Mungpakdee S."/>
            <person name="Aury J.M."/>
            <person name="Da Silva C."/>
            <person name="Brinkmann H."/>
            <person name="Mikhaleva J."/>
            <person name="Olsen L.C."/>
            <person name="Jubin C."/>
            <person name="Canestro C."/>
            <person name="Bouquet J.M."/>
            <person name="Danks G."/>
            <person name="Poulain J."/>
            <person name="Campsteijn C."/>
            <person name="Adamski M."/>
            <person name="Cross I."/>
            <person name="Yadetie F."/>
            <person name="Muffato M."/>
            <person name="Louis A."/>
            <person name="Butcher S."/>
            <person name="Tsagkogeorga G."/>
            <person name="Konrad A."/>
            <person name="Singh S."/>
            <person name="Jensen M.F."/>
            <person name="Cong E.H."/>
            <person name="Eikeseth-Otteraa H."/>
            <person name="Noel B."/>
            <person name="Anthouard V."/>
            <person name="Porcel B.M."/>
            <person name="Kachouri-Lafond R."/>
            <person name="Nishino A."/>
            <person name="Ugolini M."/>
            <person name="Chourrout P."/>
            <person name="Nishida H."/>
            <person name="Aasland R."/>
            <person name="Huzurbazar S."/>
            <person name="Westhof E."/>
            <person name="Delsuc F."/>
            <person name="Lehrach H."/>
            <person name="Reinhardt R."/>
            <person name="Weissenbach J."/>
            <person name="Roy S.W."/>
            <person name="Artiguenave F."/>
            <person name="Postlethwait J.H."/>
            <person name="Manak J.R."/>
            <person name="Thompson E.M."/>
            <person name="Jaillon O."/>
            <person name="Du Pasquier L."/>
            <person name="Boudinot P."/>
            <person name="Liberles D.A."/>
            <person name="Volff J.N."/>
            <person name="Philippe H."/>
            <person name="Lenhard B."/>
            <person name="Roest Crollius H."/>
            <person name="Wincker P."/>
            <person name="Chourrout D."/>
        </authorList>
    </citation>
    <scope>NUCLEOTIDE SEQUENCE [LARGE SCALE GENOMIC DNA]</scope>
</reference>
<evidence type="ECO:0000256" key="3">
    <source>
        <dbReference type="ARBA" id="ARBA00022917"/>
    </source>
</evidence>
<dbReference type="CDD" id="cd11566">
    <property type="entry name" value="eIF1_SUI1"/>
    <property type="match status" value="1"/>
</dbReference>
<evidence type="ECO:0000259" key="4">
    <source>
        <dbReference type="PROSITE" id="PS50296"/>
    </source>
</evidence>